<reference evidence="2" key="1">
    <citation type="journal article" date="2020" name="Fungal Divers.">
        <title>Resolving the Mortierellaceae phylogeny through synthesis of multi-gene phylogenetics and phylogenomics.</title>
        <authorList>
            <person name="Vandepol N."/>
            <person name="Liber J."/>
            <person name="Desiro A."/>
            <person name="Na H."/>
            <person name="Kennedy M."/>
            <person name="Barry K."/>
            <person name="Grigoriev I.V."/>
            <person name="Miller A.N."/>
            <person name="O'Donnell K."/>
            <person name="Stajich J.E."/>
            <person name="Bonito G."/>
        </authorList>
    </citation>
    <scope>NUCLEOTIDE SEQUENCE</scope>
    <source>
        <strain evidence="2">NVP60</strain>
    </source>
</reference>
<feature type="region of interest" description="Disordered" evidence="1">
    <location>
        <begin position="76"/>
        <end position="96"/>
    </location>
</feature>
<comment type="caution">
    <text evidence="2">The sequence shown here is derived from an EMBL/GenBank/DDBJ whole genome shotgun (WGS) entry which is preliminary data.</text>
</comment>
<organism evidence="2 3">
    <name type="scientific">Linnemannia gamsii</name>
    <dbReference type="NCBI Taxonomy" id="64522"/>
    <lineage>
        <taxon>Eukaryota</taxon>
        <taxon>Fungi</taxon>
        <taxon>Fungi incertae sedis</taxon>
        <taxon>Mucoromycota</taxon>
        <taxon>Mortierellomycotina</taxon>
        <taxon>Mortierellomycetes</taxon>
        <taxon>Mortierellales</taxon>
        <taxon>Mortierellaceae</taxon>
        <taxon>Linnemannia</taxon>
    </lineage>
</organism>
<name>A0A9P6UEG8_9FUNG</name>
<dbReference type="AlphaFoldDB" id="A0A9P6UEG8"/>
<dbReference type="Proteomes" id="UP000823405">
    <property type="component" value="Unassembled WGS sequence"/>
</dbReference>
<sequence>MENMKLRNHVLPPDSDQELDTALPLAALDPLFMESYLVDSGTGTDSNSEADETAVVNEDVDMDTDVAISLEQQLERDEGWGDELEPNAEMDPRCFI</sequence>
<accession>A0A9P6UEG8</accession>
<evidence type="ECO:0000313" key="2">
    <source>
        <dbReference type="EMBL" id="KAG0282418.1"/>
    </source>
</evidence>
<feature type="non-terminal residue" evidence="2">
    <location>
        <position position="96"/>
    </location>
</feature>
<gene>
    <name evidence="2" type="ORF">BGZ97_008994</name>
</gene>
<proteinExistence type="predicted"/>
<keyword evidence="3" id="KW-1185">Reference proteome</keyword>
<dbReference type="EMBL" id="JAAAIN010004211">
    <property type="protein sequence ID" value="KAG0282418.1"/>
    <property type="molecule type" value="Genomic_DNA"/>
</dbReference>
<protein>
    <submittedName>
        <fullName evidence="2">Uncharacterized protein</fullName>
    </submittedName>
</protein>
<evidence type="ECO:0000256" key="1">
    <source>
        <dbReference type="SAM" id="MobiDB-lite"/>
    </source>
</evidence>
<evidence type="ECO:0000313" key="3">
    <source>
        <dbReference type="Proteomes" id="UP000823405"/>
    </source>
</evidence>